<dbReference type="SUPFAM" id="SSF53223">
    <property type="entry name" value="Aminoacid dehydrogenase-like, N-terminal domain"/>
    <property type="match status" value="1"/>
</dbReference>
<dbReference type="PANTHER" id="PTHR42722">
    <property type="entry name" value="LEUCINE DEHYDROGENASE"/>
    <property type="match status" value="1"/>
</dbReference>
<dbReference type="PRINTS" id="PR00082">
    <property type="entry name" value="GLFDHDRGNASE"/>
</dbReference>
<dbReference type="Gene3D" id="3.40.50.720">
    <property type="entry name" value="NAD(P)-binding Rossmann-like Domain"/>
    <property type="match status" value="1"/>
</dbReference>
<gene>
    <name evidence="6" type="primary">yqiT</name>
    <name evidence="6" type="ORF">MU1_43260</name>
</gene>
<dbReference type="Pfam" id="PF02812">
    <property type="entry name" value="ELFV_dehydrog_N"/>
    <property type="match status" value="1"/>
</dbReference>
<dbReference type="CDD" id="cd01075">
    <property type="entry name" value="NAD_bind_Leu_Phe_Val_DH"/>
    <property type="match status" value="1"/>
</dbReference>
<dbReference type="SMART" id="SM00839">
    <property type="entry name" value="ELFV_dehydrog"/>
    <property type="match status" value="1"/>
</dbReference>
<dbReference type="InterPro" id="IPR006097">
    <property type="entry name" value="Glu/Leu/Phe/Val/Trp_DH_dimer"/>
</dbReference>
<comment type="similarity">
    <text evidence="1 4">Belongs to the Glu/Leu/Phe/Val dehydrogenases family.</text>
</comment>
<evidence type="ECO:0000259" key="5">
    <source>
        <dbReference type="SMART" id="SM00839"/>
    </source>
</evidence>
<dbReference type="InterPro" id="IPR046346">
    <property type="entry name" value="Aminoacid_DH-like_N_sf"/>
</dbReference>
<dbReference type="InterPro" id="IPR006095">
    <property type="entry name" value="Glu/Leu/Phe/Val/Trp_DH"/>
</dbReference>
<evidence type="ECO:0000256" key="3">
    <source>
        <dbReference type="ARBA" id="ARBA00023027"/>
    </source>
</evidence>
<dbReference type="InterPro" id="IPR006096">
    <property type="entry name" value="Glu/Leu/Phe/Val/Trp_DH_C"/>
</dbReference>
<evidence type="ECO:0000313" key="6">
    <source>
        <dbReference type="EMBL" id="GLX69980.1"/>
    </source>
</evidence>
<dbReference type="PIRSF" id="PIRSF000188">
    <property type="entry name" value="Phe_leu_dh"/>
    <property type="match status" value="1"/>
</dbReference>
<evidence type="ECO:0000313" key="7">
    <source>
        <dbReference type="Proteomes" id="UP001157114"/>
    </source>
</evidence>
<accession>A0ABQ6GI90</accession>
<organism evidence="6 7">
    <name type="scientific">Paenibacillus glycanilyticus</name>
    <dbReference type="NCBI Taxonomy" id="126569"/>
    <lineage>
        <taxon>Bacteria</taxon>
        <taxon>Bacillati</taxon>
        <taxon>Bacillota</taxon>
        <taxon>Bacilli</taxon>
        <taxon>Bacillales</taxon>
        <taxon>Paenibacillaceae</taxon>
        <taxon>Paenibacillus</taxon>
    </lineage>
</organism>
<dbReference type="InterPro" id="IPR036291">
    <property type="entry name" value="NAD(P)-bd_dom_sf"/>
</dbReference>
<evidence type="ECO:0000256" key="1">
    <source>
        <dbReference type="ARBA" id="ARBA00006382"/>
    </source>
</evidence>
<name>A0ABQ6GI90_9BACL</name>
<evidence type="ECO:0000256" key="4">
    <source>
        <dbReference type="RuleBase" id="RU004417"/>
    </source>
</evidence>
<comment type="caution">
    <text evidence="6">The sequence shown here is derived from an EMBL/GenBank/DDBJ whole genome shotgun (WGS) entry which is preliminary data.</text>
</comment>
<reference evidence="6 7" key="1">
    <citation type="submission" date="2023-03" db="EMBL/GenBank/DDBJ databases">
        <title>Draft genome sequence of the bacteria which degrade cell wall of Tricholomamatutake.</title>
        <authorList>
            <person name="Konishi Y."/>
            <person name="Fukuta Y."/>
            <person name="Shirasaka N."/>
        </authorList>
    </citation>
    <scope>NUCLEOTIDE SEQUENCE [LARGE SCALE GENOMIC DNA]</scope>
    <source>
        <strain evidence="7">mu1</strain>
    </source>
</reference>
<evidence type="ECO:0000256" key="2">
    <source>
        <dbReference type="ARBA" id="ARBA00023002"/>
    </source>
</evidence>
<dbReference type="Pfam" id="PF00208">
    <property type="entry name" value="ELFV_dehydrog"/>
    <property type="match status" value="2"/>
</dbReference>
<dbReference type="InterPro" id="IPR016211">
    <property type="entry name" value="Glu/Phe/Leu/Val/Trp_DH_bac/arc"/>
</dbReference>
<feature type="domain" description="Glutamate/phenylalanine/leucine/valine/L-tryptophan dehydrogenase C-terminal" evidence="5">
    <location>
        <begin position="145"/>
        <end position="343"/>
    </location>
</feature>
<keyword evidence="7" id="KW-1185">Reference proteome</keyword>
<dbReference type="PROSITE" id="PS00074">
    <property type="entry name" value="GLFV_DEHYDROGENASE"/>
    <property type="match status" value="1"/>
</dbReference>
<dbReference type="SUPFAM" id="SSF51735">
    <property type="entry name" value="NAD(P)-binding Rossmann-fold domains"/>
    <property type="match status" value="1"/>
</dbReference>
<dbReference type="Proteomes" id="UP001157114">
    <property type="component" value="Unassembled WGS sequence"/>
</dbReference>
<dbReference type="InterPro" id="IPR033524">
    <property type="entry name" value="Glu/Leu/Phe/Val_DH_AS"/>
</dbReference>
<dbReference type="Gene3D" id="3.40.50.10860">
    <property type="entry name" value="Leucine Dehydrogenase, chain A, domain 1"/>
    <property type="match status" value="1"/>
</dbReference>
<keyword evidence="2 4" id="KW-0560">Oxidoreductase</keyword>
<dbReference type="RefSeq" id="WP_284240741.1">
    <property type="nucleotide sequence ID" value="NZ_BSSQ01000016.1"/>
</dbReference>
<keyword evidence="3" id="KW-0520">NAD</keyword>
<proteinExistence type="inferred from homology"/>
<dbReference type="PANTHER" id="PTHR42722:SF1">
    <property type="entry name" value="VALINE DEHYDROGENASE"/>
    <property type="match status" value="1"/>
</dbReference>
<protein>
    <submittedName>
        <fullName evidence="6">Leucine dehydrogenase</fullName>
    </submittedName>
</protein>
<dbReference type="EMBL" id="BSSQ01000016">
    <property type="protein sequence ID" value="GLX69980.1"/>
    <property type="molecule type" value="Genomic_DNA"/>
</dbReference>
<sequence>MDLRSLNNLDDYERLDVIEDAQSGLKAVIAIHNTKLGPGLGGCRMWSYPSVEDAVIDAIRLARGMTYKSAMAELPFGGGKAVIIGDPAKDKNEKLFRALGRFIHRLQGEYITGMDVGTTSDDMHWVHQETPYVTDIPGSLGASGTFTADMTAYGVFLGMKASLKKLDGSESLSGKVVAVQGLGKVGMFLCRYLAHAGAKLVVTDLNEELVRQAVQKYGAKAASVDKIADELCDIYAPCALGGIVDDAKLRRFQCRIIAGAANNQLAEERHGDLLHQRGILYAPDYVLNAGGIIVTAAELNGNSPSYARSCVERIYGSLTRVFEWSDKHGISVAAAANEMTEQLLK</sequence>